<keyword evidence="2" id="KW-1185">Reference proteome</keyword>
<accession>A0ABN2ETC9</accession>
<gene>
    <name evidence="1" type="ORF">GCM10009742_81240</name>
</gene>
<proteinExistence type="predicted"/>
<organism evidence="1 2">
    <name type="scientific">Kribbella karoonensis</name>
    <dbReference type="NCBI Taxonomy" id="324851"/>
    <lineage>
        <taxon>Bacteria</taxon>
        <taxon>Bacillati</taxon>
        <taxon>Actinomycetota</taxon>
        <taxon>Actinomycetes</taxon>
        <taxon>Propionibacteriales</taxon>
        <taxon>Kribbellaceae</taxon>
        <taxon>Kribbella</taxon>
    </lineage>
</organism>
<reference evidence="1 2" key="1">
    <citation type="journal article" date="2019" name="Int. J. Syst. Evol. Microbiol.">
        <title>The Global Catalogue of Microorganisms (GCM) 10K type strain sequencing project: providing services to taxonomists for standard genome sequencing and annotation.</title>
        <authorList>
            <consortium name="The Broad Institute Genomics Platform"/>
            <consortium name="The Broad Institute Genome Sequencing Center for Infectious Disease"/>
            <person name="Wu L."/>
            <person name="Ma J."/>
        </authorList>
    </citation>
    <scope>NUCLEOTIDE SEQUENCE [LARGE SCALE GENOMIC DNA]</scope>
    <source>
        <strain evidence="1 2">JCM 14304</strain>
    </source>
</reference>
<dbReference type="EMBL" id="BAAAND010000016">
    <property type="protein sequence ID" value="GAA1617211.1"/>
    <property type="molecule type" value="Genomic_DNA"/>
</dbReference>
<evidence type="ECO:0000313" key="2">
    <source>
        <dbReference type="Proteomes" id="UP001500190"/>
    </source>
</evidence>
<comment type="caution">
    <text evidence="1">The sequence shown here is derived from an EMBL/GenBank/DDBJ whole genome shotgun (WGS) entry which is preliminary data.</text>
</comment>
<name>A0ABN2ETC9_9ACTN</name>
<dbReference type="RefSeq" id="WP_344202262.1">
    <property type="nucleotide sequence ID" value="NZ_BAAAND010000016.1"/>
</dbReference>
<protein>
    <recommendedName>
        <fullName evidence="3">DUF3068 domain-containing protein</fullName>
    </recommendedName>
</protein>
<dbReference type="Proteomes" id="UP001500190">
    <property type="component" value="Unassembled WGS sequence"/>
</dbReference>
<sequence length="324" mass="35463">MIWLVVLAVLLVIAVPAGYFGWRAFSNRESAGGAPHGKTITPGQPVTAQTLGEVDPATFFEGVAKRQMTQPLARLKVSHFDDTQKFLSRTGNWVIVDSAIDHKTDKYYFAQTFRSSPNDDEPTSAICKGGKSYSWSHIVKKWQVVPFDSPECYKKPYTSTGDSLFSSGLTPDQADKALKTLRSYDGFVNPAKPTLLSAGGRTYVRQVVDFKPVLVGDDQGYAGTAITMWAFRDAGEDPVSWPWSNPWPLGVGIHAVYYLDTKTLLPVAVFEKGIGAPAHGSDKPIPAPGIQVINYSFPKTLPAPVLNNSPQYLSLLLPQGWKVQ</sequence>
<evidence type="ECO:0000313" key="1">
    <source>
        <dbReference type="EMBL" id="GAA1617211.1"/>
    </source>
</evidence>
<evidence type="ECO:0008006" key="3">
    <source>
        <dbReference type="Google" id="ProtNLM"/>
    </source>
</evidence>